<dbReference type="STRING" id="1572751.PK98_08390"/>
<evidence type="ECO:0000313" key="1">
    <source>
        <dbReference type="EMBL" id="KHL26437.1"/>
    </source>
</evidence>
<protein>
    <recommendedName>
        <fullName evidence="3">Lipoprotein</fullName>
    </recommendedName>
</protein>
<proteinExistence type="predicted"/>
<dbReference type="Proteomes" id="UP000030988">
    <property type="component" value="Unassembled WGS sequence"/>
</dbReference>
<keyword evidence="2" id="KW-1185">Reference proteome</keyword>
<dbReference type="OrthoDB" id="5489750at2"/>
<gene>
    <name evidence="1" type="ORF">PK98_08390</name>
</gene>
<organism evidence="1 2">
    <name type="scientific">Croceibacterium mercuriale</name>
    <dbReference type="NCBI Taxonomy" id="1572751"/>
    <lineage>
        <taxon>Bacteria</taxon>
        <taxon>Pseudomonadati</taxon>
        <taxon>Pseudomonadota</taxon>
        <taxon>Alphaproteobacteria</taxon>
        <taxon>Sphingomonadales</taxon>
        <taxon>Erythrobacteraceae</taxon>
        <taxon>Croceibacterium</taxon>
    </lineage>
</organism>
<evidence type="ECO:0008006" key="3">
    <source>
        <dbReference type="Google" id="ProtNLM"/>
    </source>
</evidence>
<dbReference type="PROSITE" id="PS51257">
    <property type="entry name" value="PROKAR_LIPOPROTEIN"/>
    <property type="match status" value="1"/>
</dbReference>
<comment type="caution">
    <text evidence="1">The sequence shown here is derived from an EMBL/GenBank/DDBJ whole genome shotgun (WGS) entry which is preliminary data.</text>
</comment>
<dbReference type="AlphaFoldDB" id="A0A0B2C2E6"/>
<name>A0A0B2C2E6_9SPHN</name>
<dbReference type="RefSeq" id="WP_039095718.1">
    <property type="nucleotide sequence ID" value="NZ_JTDN01000001.1"/>
</dbReference>
<evidence type="ECO:0000313" key="2">
    <source>
        <dbReference type="Proteomes" id="UP000030988"/>
    </source>
</evidence>
<accession>A0A0B2C2E6</accession>
<reference evidence="1 2" key="1">
    <citation type="submission" date="2014-11" db="EMBL/GenBank/DDBJ databases">
        <title>Draft genome sequence of Kirrobacter mercurialis.</title>
        <authorList>
            <person name="Coil D.A."/>
            <person name="Eisen J.A."/>
        </authorList>
    </citation>
    <scope>NUCLEOTIDE SEQUENCE [LARGE SCALE GENOMIC DNA]</scope>
    <source>
        <strain evidence="1 2">Coronado</strain>
    </source>
</reference>
<dbReference type="EMBL" id="JTDN01000001">
    <property type="protein sequence ID" value="KHL26437.1"/>
    <property type="molecule type" value="Genomic_DNA"/>
</dbReference>
<sequence length="143" mass="14946">MIRLAAAAPLLLLAACSGQPDDRLPGGEDTRPYAGIAEADTLRFTGTEPFWGGQLRGTALLFSTVDDPDGRTITVTRFAGRGGASWSGELDGAPFTLLASEGSCSDGMSDRTYPFSVTVQRGEQMLSGCGWTEARPFTGAPAP</sequence>